<proteinExistence type="inferred from homology"/>
<keyword evidence="5" id="KW-0255">Endonuclease</keyword>
<dbReference type="CDD" id="cd17262">
    <property type="entry name" value="RMtype1_S_Aco12261I-TRD2-CR2"/>
    <property type="match status" value="1"/>
</dbReference>
<dbReference type="RefSeq" id="WP_122110523.1">
    <property type="nucleotide sequence ID" value="NZ_QOKZ01000001.1"/>
</dbReference>
<dbReference type="InterPro" id="IPR000055">
    <property type="entry name" value="Restrct_endonuc_typeI_TRD"/>
</dbReference>
<sequence length="394" mass="43939">MSEWPLRKIEDVADFLNHRRIPVKASDRATRQGVYPYYGASGIVDYVNDYLFDGDFLLVSEDGENLRSRNAPIAFMGRGKFWVNNHAHILDEKEPGILRYLALALNRTDLSPYITGAAQPKLNKRTLSQIEIPVPPTKERLEINSTLGALDDKIEQNRKTAATLEEMARTLYRSWFVDFGPVRARAEGRAPAHMDPTTAALFPDSFGEDGLPVGWRRGLVEELFTLQRGFDLPTAMRTEGPFPVMAAGGFHGTHSEFKVAGPGVTTGRSGVIGEVFLTLEDFWPLNTSLWVKEFKIGSVYFAYHFIQCLDLRGLNSGSAVPSLNRNNVHNLVTDVPPKQIIEVFDKVVAPVYAKVSHLTRENQTLASLRDTLLPRLMSGELLVGTAKKQVEEAV</sequence>
<organism evidence="5 6">
    <name type="scientific">Paracoccus alkanivorans</name>
    <dbReference type="NCBI Taxonomy" id="2116655"/>
    <lineage>
        <taxon>Bacteria</taxon>
        <taxon>Pseudomonadati</taxon>
        <taxon>Pseudomonadota</taxon>
        <taxon>Alphaproteobacteria</taxon>
        <taxon>Rhodobacterales</taxon>
        <taxon>Paracoccaceae</taxon>
        <taxon>Paracoccus</taxon>
    </lineage>
</organism>
<reference evidence="5 6" key="1">
    <citation type="submission" date="2018-07" db="EMBL/GenBank/DDBJ databases">
        <authorList>
            <person name="Zhang Y."/>
            <person name="Wang L."/>
            <person name="Ma S."/>
        </authorList>
    </citation>
    <scope>NUCLEOTIDE SEQUENCE [LARGE SCALE GENOMIC DNA]</scope>
    <source>
        <strain evidence="5 6">4-2</strain>
    </source>
</reference>
<keyword evidence="3" id="KW-0238">DNA-binding</keyword>
<comment type="caution">
    <text evidence="5">The sequence shown here is derived from an EMBL/GenBank/DDBJ whole genome shotgun (WGS) entry which is preliminary data.</text>
</comment>
<evidence type="ECO:0000313" key="6">
    <source>
        <dbReference type="Proteomes" id="UP000273516"/>
    </source>
</evidence>
<feature type="domain" description="Type I restriction modification DNA specificity" evidence="4">
    <location>
        <begin position="212"/>
        <end position="340"/>
    </location>
</feature>
<feature type="domain" description="Type I restriction modification DNA specificity" evidence="4">
    <location>
        <begin position="1"/>
        <end position="164"/>
    </location>
</feature>
<protein>
    <submittedName>
        <fullName evidence="5">Restriction endonuclease subunit S</fullName>
    </submittedName>
</protein>
<evidence type="ECO:0000256" key="2">
    <source>
        <dbReference type="ARBA" id="ARBA00022747"/>
    </source>
</evidence>
<dbReference type="Pfam" id="PF01420">
    <property type="entry name" value="Methylase_S"/>
    <property type="match status" value="2"/>
</dbReference>
<accession>A0A3M0MM97</accession>
<keyword evidence="5" id="KW-0378">Hydrolase</keyword>
<dbReference type="GO" id="GO:0009307">
    <property type="term" value="P:DNA restriction-modification system"/>
    <property type="evidence" value="ECO:0007669"/>
    <property type="project" value="UniProtKB-KW"/>
</dbReference>
<dbReference type="SUPFAM" id="SSF116734">
    <property type="entry name" value="DNA methylase specificity domain"/>
    <property type="match status" value="2"/>
</dbReference>
<dbReference type="CDD" id="cd17267">
    <property type="entry name" value="RMtype1_S_EcoAO83I-TRD1-CR1_like"/>
    <property type="match status" value="1"/>
</dbReference>
<evidence type="ECO:0000259" key="4">
    <source>
        <dbReference type="Pfam" id="PF01420"/>
    </source>
</evidence>
<dbReference type="Proteomes" id="UP000273516">
    <property type="component" value="Unassembled WGS sequence"/>
</dbReference>
<dbReference type="InterPro" id="IPR052021">
    <property type="entry name" value="Type-I_RS_S_subunit"/>
</dbReference>
<evidence type="ECO:0000256" key="1">
    <source>
        <dbReference type="ARBA" id="ARBA00010923"/>
    </source>
</evidence>
<dbReference type="OrthoDB" id="512700at2"/>
<keyword evidence="5" id="KW-0540">Nuclease</keyword>
<dbReference type="PANTHER" id="PTHR30408">
    <property type="entry name" value="TYPE-1 RESTRICTION ENZYME ECOKI SPECIFICITY PROTEIN"/>
    <property type="match status" value="1"/>
</dbReference>
<dbReference type="GO" id="GO:0003677">
    <property type="term" value="F:DNA binding"/>
    <property type="evidence" value="ECO:0007669"/>
    <property type="project" value="UniProtKB-KW"/>
</dbReference>
<dbReference type="AlphaFoldDB" id="A0A3M0MM97"/>
<comment type="similarity">
    <text evidence="1">Belongs to the type-I restriction system S methylase family.</text>
</comment>
<keyword evidence="6" id="KW-1185">Reference proteome</keyword>
<keyword evidence="2" id="KW-0680">Restriction system</keyword>
<gene>
    <name evidence="5" type="ORF">C9E81_01375</name>
</gene>
<name>A0A3M0MM97_9RHOB</name>
<dbReference type="PANTHER" id="PTHR30408:SF13">
    <property type="entry name" value="TYPE I RESTRICTION ENZYME HINDI SPECIFICITY SUBUNIT"/>
    <property type="match status" value="1"/>
</dbReference>
<dbReference type="Gene3D" id="3.90.220.20">
    <property type="entry name" value="DNA methylase specificity domains"/>
    <property type="match status" value="2"/>
</dbReference>
<dbReference type="GO" id="GO:0004519">
    <property type="term" value="F:endonuclease activity"/>
    <property type="evidence" value="ECO:0007669"/>
    <property type="project" value="UniProtKB-KW"/>
</dbReference>
<evidence type="ECO:0000256" key="3">
    <source>
        <dbReference type="ARBA" id="ARBA00023125"/>
    </source>
</evidence>
<dbReference type="EMBL" id="QOKZ01000001">
    <property type="protein sequence ID" value="RMC37434.1"/>
    <property type="molecule type" value="Genomic_DNA"/>
</dbReference>
<evidence type="ECO:0000313" key="5">
    <source>
        <dbReference type="EMBL" id="RMC37434.1"/>
    </source>
</evidence>
<dbReference type="InterPro" id="IPR044946">
    <property type="entry name" value="Restrct_endonuc_typeI_TRD_sf"/>
</dbReference>